<organism evidence="1 2">
    <name type="scientific">Kroppenstedtia pulmonis</name>
    <dbReference type="NCBI Taxonomy" id="1380685"/>
    <lineage>
        <taxon>Bacteria</taxon>
        <taxon>Bacillati</taxon>
        <taxon>Bacillota</taxon>
        <taxon>Bacilli</taxon>
        <taxon>Bacillales</taxon>
        <taxon>Thermoactinomycetaceae</taxon>
        <taxon>Kroppenstedtia</taxon>
    </lineage>
</organism>
<dbReference type="AlphaFoldDB" id="A0A7D3Y3V1"/>
<proteinExistence type="predicted"/>
<sequence>MQLSNKDLSYLKDEMSWELLAFKKCHHFAQECQDPQIKQKLDEIGKIHQRHYQTLLSHVQQASGITGNMTQ</sequence>
<dbReference type="InterPro" id="IPR012347">
    <property type="entry name" value="Ferritin-like"/>
</dbReference>
<dbReference type="Proteomes" id="UP000503088">
    <property type="component" value="Chromosome"/>
</dbReference>
<gene>
    <name evidence="1" type="ORF">GXN76_04035</name>
</gene>
<protein>
    <recommendedName>
        <fullName evidence="3">Spore coat protein</fullName>
    </recommendedName>
</protein>
<name>A0A7D3Y3V1_9BACL</name>
<dbReference type="KEGG" id="kpul:GXN76_04035"/>
<evidence type="ECO:0000313" key="1">
    <source>
        <dbReference type="EMBL" id="QKG83725.1"/>
    </source>
</evidence>
<evidence type="ECO:0008006" key="3">
    <source>
        <dbReference type="Google" id="ProtNLM"/>
    </source>
</evidence>
<reference evidence="1 2" key="1">
    <citation type="submission" date="2020-01" db="EMBL/GenBank/DDBJ databases">
        <authorList>
            <person name="Gulvik C.A."/>
            <person name="Batra D.G."/>
        </authorList>
    </citation>
    <scope>NUCLEOTIDE SEQUENCE [LARGE SCALE GENOMIC DNA]</scope>
    <source>
        <strain evidence="1 2">W9323</strain>
    </source>
</reference>
<dbReference type="RefSeq" id="WP_173220738.1">
    <property type="nucleotide sequence ID" value="NZ_CP048104.1"/>
</dbReference>
<evidence type="ECO:0000313" key="2">
    <source>
        <dbReference type="Proteomes" id="UP000503088"/>
    </source>
</evidence>
<dbReference type="Gene3D" id="1.20.1260.10">
    <property type="match status" value="1"/>
</dbReference>
<keyword evidence="2" id="KW-1185">Reference proteome</keyword>
<dbReference type="EMBL" id="CP048104">
    <property type="protein sequence ID" value="QKG83725.1"/>
    <property type="molecule type" value="Genomic_DNA"/>
</dbReference>
<accession>A0A7D3Y3V1</accession>